<dbReference type="EMBL" id="REGA01000008">
    <property type="protein sequence ID" value="RQG94564.1"/>
    <property type="molecule type" value="Genomic_DNA"/>
</dbReference>
<dbReference type="OrthoDB" id="27885at2157"/>
<gene>
    <name evidence="5" type="ORF">EA473_10775</name>
</gene>
<proteinExistence type="predicted"/>
<reference evidence="5 6" key="1">
    <citation type="submission" date="2018-10" db="EMBL/GenBank/DDBJ databases">
        <title>Natrarchaeobius chitinivorans gen. nov., sp. nov., and Natrarchaeobius haloalkaliphilus sp. nov., alkaliphilic, chitin-utilizing haloarchaea from hypersaline alkaline lakes.</title>
        <authorList>
            <person name="Sorokin D.Y."/>
            <person name="Elcheninov A.G."/>
            <person name="Kostrikina N.A."/>
            <person name="Bale N.J."/>
            <person name="Sinninghe Damste J.S."/>
            <person name="Khijniak T.V."/>
            <person name="Kublanov I.V."/>
            <person name="Toshchakov S.V."/>
        </authorList>
    </citation>
    <scope>NUCLEOTIDE SEQUENCE [LARGE SCALE GENOMIC DNA]</scope>
    <source>
        <strain evidence="5 6">AArcht4T</strain>
    </source>
</reference>
<dbReference type="InterPro" id="IPR055769">
    <property type="entry name" value="DUF7345"/>
</dbReference>
<accession>A0A3N6M2E8</accession>
<evidence type="ECO:0000259" key="3">
    <source>
        <dbReference type="Pfam" id="PF24034"/>
    </source>
</evidence>
<organism evidence="5 6">
    <name type="scientific">Natrarchaeobius chitinivorans</name>
    <dbReference type="NCBI Taxonomy" id="1679083"/>
    <lineage>
        <taxon>Archaea</taxon>
        <taxon>Methanobacteriati</taxon>
        <taxon>Methanobacteriota</taxon>
        <taxon>Stenosarchaea group</taxon>
        <taxon>Halobacteria</taxon>
        <taxon>Halobacteriales</taxon>
        <taxon>Natrialbaceae</taxon>
        <taxon>Natrarchaeobius</taxon>
    </lineage>
</organism>
<dbReference type="Pfam" id="PF24036">
    <property type="entry name" value="DUF7345"/>
    <property type="match status" value="1"/>
</dbReference>
<dbReference type="AlphaFoldDB" id="A0A3N6M2E8"/>
<keyword evidence="2" id="KW-1133">Transmembrane helix</keyword>
<sequence>MDVRGLRALVCVLVVVGCLVVIAPTVSTAVVADVDTGSVASQESTNESEQQADEDDAVNETDQDDGNEGEETDGSENDQSDDNESDGTDEWGLNESDQLDNADEVHIDVFLHENRSATFVVDYRFENASTTDWENLQADVEANPEGYAEKERADWSTTVEAGQNRTDREMDISNVRVETDTSSAPRNLGHVEFTFEWSAFSHRELNRIEAGDALAGFTLVDDTTLQFFWPDGYTVREVDPSPDDPPEDSIFWDGDGTEFTDDQPLIVLIEDGGQNDEPTDPEESPAMPWFAVIGALSLLVLAAAVGWLIRHRADGGSDSTGWGSSGPPPRSVGPNGGATDSGDPPAELLSNEERVLRLLEQRGGRIKQQAVVSELEWTEAKTSQVVSGLREDDEIEVFRIGRENVLSLPEEDESA</sequence>
<feature type="compositionally biased region" description="Acidic residues" evidence="1">
    <location>
        <begin position="50"/>
        <end position="89"/>
    </location>
</feature>
<feature type="transmembrane region" description="Helical" evidence="2">
    <location>
        <begin position="287"/>
        <end position="309"/>
    </location>
</feature>
<dbReference type="PROSITE" id="PS51257">
    <property type="entry name" value="PROKAR_LIPOPROTEIN"/>
    <property type="match status" value="1"/>
</dbReference>
<keyword evidence="2" id="KW-0472">Membrane</keyword>
<comment type="caution">
    <text evidence="5">The sequence shown here is derived from an EMBL/GenBank/DDBJ whole genome shotgun (WGS) entry which is preliminary data.</text>
</comment>
<feature type="domain" description="DUF7343" evidence="3">
    <location>
        <begin position="348"/>
        <end position="409"/>
    </location>
</feature>
<feature type="compositionally biased region" description="Polar residues" evidence="1">
    <location>
        <begin position="38"/>
        <end position="49"/>
    </location>
</feature>
<evidence type="ECO:0000313" key="6">
    <source>
        <dbReference type="Proteomes" id="UP000282323"/>
    </source>
</evidence>
<evidence type="ECO:0000259" key="4">
    <source>
        <dbReference type="Pfam" id="PF24036"/>
    </source>
</evidence>
<evidence type="ECO:0000256" key="2">
    <source>
        <dbReference type="SAM" id="Phobius"/>
    </source>
</evidence>
<keyword evidence="2" id="KW-0812">Transmembrane</keyword>
<keyword evidence="6" id="KW-1185">Reference proteome</keyword>
<dbReference type="InterPro" id="IPR055767">
    <property type="entry name" value="DUF7343"/>
</dbReference>
<protein>
    <recommendedName>
        <fullName evidence="7">DUF4897 domain-containing protein</fullName>
    </recommendedName>
</protein>
<dbReference type="Proteomes" id="UP000282323">
    <property type="component" value="Unassembled WGS sequence"/>
</dbReference>
<feature type="region of interest" description="Disordered" evidence="1">
    <location>
        <begin position="37"/>
        <end position="95"/>
    </location>
</feature>
<evidence type="ECO:0000313" key="5">
    <source>
        <dbReference type="EMBL" id="RQG94564.1"/>
    </source>
</evidence>
<dbReference type="Pfam" id="PF24034">
    <property type="entry name" value="DUF7343"/>
    <property type="match status" value="1"/>
</dbReference>
<feature type="region of interest" description="Disordered" evidence="1">
    <location>
        <begin position="316"/>
        <end position="347"/>
    </location>
</feature>
<name>A0A3N6M2E8_NATCH</name>
<evidence type="ECO:0000256" key="1">
    <source>
        <dbReference type="SAM" id="MobiDB-lite"/>
    </source>
</evidence>
<evidence type="ECO:0008006" key="7">
    <source>
        <dbReference type="Google" id="ProtNLM"/>
    </source>
</evidence>
<feature type="domain" description="DUF7345" evidence="4">
    <location>
        <begin position="109"/>
        <end position="233"/>
    </location>
</feature>